<feature type="region of interest" description="Disordered" evidence="9">
    <location>
        <begin position="289"/>
        <end position="309"/>
    </location>
</feature>
<keyword evidence="3" id="KW-0509">mRNA transport</keyword>
<dbReference type="InterPro" id="IPR051767">
    <property type="entry name" value="Nucleoporin_NUP42"/>
</dbReference>
<dbReference type="PANTHER" id="PTHR46527">
    <property type="entry name" value="NUCLEOPORIN-LIKE PROTEIN 2"/>
    <property type="match status" value="1"/>
</dbReference>
<evidence type="ECO:0000256" key="9">
    <source>
        <dbReference type="SAM" id="MobiDB-lite"/>
    </source>
</evidence>
<accession>A0AA88MEM6</accession>
<feature type="compositionally biased region" description="Polar residues" evidence="9">
    <location>
        <begin position="76"/>
        <end position="96"/>
    </location>
</feature>
<dbReference type="PROSITE" id="PS50103">
    <property type="entry name" value="ZF_C3H1"/>
    <property type="match status" value="1"/>
</dbReference>
<dbReference type="PANTHER" id="PTHR46527:SF1">
    <property type="entry name" value="NUCLEOPORIN NUP42"/>
    <property type="match status" value="1"/>
</dbReference>
<proteinExistence type="predicted"/>
<dbReference type="GO" id="GO:0005643">
    <property type="term" value="C:nuclear pore"/>
    <property type="evidence" value="ECO:0007669"/>
    <property type="project" value="UniProtKB-SubCell"/>
</dbReference>
<comment type="function">
    <text evidence="5">Required for the export of mRNAs containing poly(A) tails from the nucleus into the cytoplasm.</text>
</comment>
<dbReference type="Proteomes" id="UP001187315">
    <property type="component" value="Unassembled WGS sequence"/>
</dbReference>
<keyword evidence="8" id="KW-0862">Zinc</keyword>
<evidence type="ECO:0000256" key="1">
    <source>
        <dbReference type="ARBA" id="ARBA00004335"/>
    </source>
</evidence>
<dbReference type="AlphaFoldDB" id="A0AA88MEM6"/>
<keyword evidence="3" id="KW-0811">Translocation</keyword>
<keyword evidence="3" id="KW-0653">Protein transport</keyword>
<gene>
    <name evidence="11" type="ORF">Q7C36_014705</name>
</gene>
<evidence type="ECO:0000259" key="10">
    <source>
        <dbReference type="PROSITE" id="PS50103"/>
    </source>
</evidence>
<feature type="domain" description="C3H1-type" evidence="10">
    <location>
        <begin position="1"/>
        <end position="25"/>
    </location>
</feature>
<feature type="compositionally biased region" description="Gly residues" evidence="9">
    <location>
        <begin position="57"/>
        <end position="68"/>
    </location>
</feature>
<evidence type="ECO:0000313" key="12">
    <source>
        <dbReference type="Proteomes" id="UP001187315"/>
    </source>
</evidence>
<feature type="region of interest" description="Disordered" evidence="9">
    <location>
        <begin position="343"/>
        <end position="381"/>
    </location>
</feature>
<protein>
    <recommendedName>
        <fullName evidence="6">Nucleoporin NUP42</fullName>
    </recommendedName>
    <alternativeName>
        <fullName evidence="7">Nucleoporin-like protein 2</fullName>
    </alternativeName>
</protein>
<keyword evidence="3" id="KW-0906">Nuclear pore complex</keyword>
<evidence type="ECO:0000256" key="2">
    <source>
        <dbReference type="ARBA" id="ARBA00004567"/>
    </source>
</evidence>
<comment type="caution">
    <text evidence="11">The sequence shown here is derived from an EMBL/GenBank/DDBJ whole genome shotgun (WGS) entry which is preliminary data.</text>
</comment>
<keyword evidence="3" id="KW-0813">Transport</keyword>
<name>A0AA88MEM6_TACVA</name>
<dbReference type="EMBL" id="JAVHJS010000015">
    <property type="protein sequence ID" value="KAK2834004.1"/>
    <property type="molecule type" value="Genomic_DNA"/>
</dbReference>
<feature type="compositionally biased region" description="Gly residues" evidence="9">
    <location>
        <begin position="343"/>
        <end position="355"/>
    </location>
</feature>
<sequence>MTVCSYFLEGRCRYGDKCWNEHPRGGRYAGGGSVNRVWVNPTQRSGGGVVQPSSFSRGGGDWGRGNSGAGRDDRSSNFSFTTQNRFSTLSNTQSGYRRTGGGGGDEGGDDTDKQLDMIQKDMEVWQSSGQWLFSCYAILKASITGFVELSPEELRMEYYTSRATGDVQSFVNSVQQLANQWRSRVQELRAMSPNTRASVIAELSNPGAQTPSGGELFSSSSSSSSGFGASTTSGFGAPTTSGFGAPTTSGFGVPTTSGFGSSSSGFREGGFGSSAQSSAAGFSFSGSNPGFGSSGSQPGSSQFGSSAPSASTFSFADPAGATASKSSAAGFSFSSASAGGFGGSSTAPGGGGFDGGASVTGSAGDRKSGGDSLYTPLSELTPDELREFTAKRFTLGQIPLRPPPAELLTV</sequence>
<dbReference type="SMART" id="SM00356">
    <property type="entry name" value="ZnF_C3H1"/>
    <property type="match status" value="1"/>
</dbReference>
<evidence type="ECO:0000256" key="8">
    <source>
        <dbReference type="PROSITE-ProRule" id="PRU00723"/>
    </source>
</evidence>
<evidence type="ECO:0000256" key="5">
    <source>
        <dbReference type="ARBA" id="ARBA00037262"/>
    </source>
</evidence>
<evidence type="ECO:0000256" key="3">
    <source>
        <dbReference type="ARBA" id="ARBA00023132"/>
    </source>
</evidence>
<feature type="zinc finger region" description="C3H1-type" evidence="8">
    <location>
        <begin position="1"/>
        <end position="25"/>
    </location>
</feature>
<dbReference type="GO" id="GO:0031965">
    <property type="term" value="C:nuclear membrane"/>
    <property type="evidence" value="ECO:0007669"/>
    <property type="project" value="UniProtKB-SubCell"/>
</dbReference>
<evidence type="ECO:0000256" key="6">
    <source>
        <dbReference type="ARBA" id="ARBA00039886"/>
    </source>
</evidence>
<keyword evidence="8" id="KW-0863">Zinc-finger</keyword>
<dbReference type="InterPro" id="IPR000571">
    <property type="entry name" value="Znf_CCCH"/>
</dbReference>
<keyword evidence="4" id="KW-0539">Nucleus</keyword>
<feature type="region of interest" description="Disordered" evidence="9">
    <location>
        <begin position="41"/>
        <end position="113"/>
    </location>
</feature>
<comment type="subcellular location">
    <subcellularLocation>
        <location evidence="1">Nucleus membrane</location>
        <topology evidence="1">Peripheral membrane protein</topology>
        <orientation evidence="1">Cytoplasmic side</orientation>
    </subcellularLocation>
    <subcellularLocation>
        <location evidence="2">Nucleus</location>
        <location evidence="2">Nuclear pore complex</location>
    </subcellularLocation>
</comment>
<evidence type="ECO:0000256" key="7">
    <source>
        <dbReference type="ARBA" id="ARBA00042384"/>
    </source>
</evidence>
<evidence type="ECO:0000313" key="11">
    <source>
        <dbReference type="EMBL" id="KAK2834004.1"/>
    </source>
</evidence>
<evidence type="ECO:0000256" key="4">
    <source>
        <dbReference type="ARBA" id="ARBA00023242"/>
    </source>
</evidence>
<keyword evidence="8" id="KW-0479">Metal-binding</keyword>
<keyword evidence="12" id="KW-1185">Reference proteome</keyword>
<dbReference type="Gene3D" id="4.10.1000.10">
    <property type="entry name" value="Zinc finger, CCCH-type"/>
    <property type="match status" value="1"/>
</dbReference>
<reference evidence="11" key="1">
    <citation type="submission" date="2023-08" db="EMBL/GenBank/DDBJ databases">
        <title>Pelteobagrus vachellii genome.</title>
        <authorList>
            <person name="Liu H."/>
        </authorList>
    </citation>
    <scope>NUCLEOTIDE SEQUENCE</scope>
    <source>
        <strain evidence="11">PRFRI_2022a</strain>
        <tissue evidence="11">Muscle</tissue>
    </source>
</reference>
<organism evidence="11 12">
    <name type="scientific">Tachysurus vachellii</name>
    <name type="common">Darkbarbel catfish</name>
    <name type="synonym">Pelteobagrus vachellii</name>
    <dbReference type="NCBI Taxonomy" id="175792"/>
    <lineage>
        <taxon>Eukaryota</taxon>
        <taxon>Metazoa</taxon>
        <taxon>Chordata</taxon>
        <taxon>Craniata</taxon>
        <taxon>Vertebrata</taxon>
        <taxon>Euteleostomi</taxon>
        <taxon>Actinopterygii</taxon>
        <taxon>Neopterygii</taxon>
        <taxon>Teleostei</taxon>
        <taxon>Ostariophysi</taxon>
        <taxon>Siluriformes</taxon>
        <taxon>Bagridae</taxon>
        <taxon>Tachysurus</taxon>
    </lineage>
</organism>
<dbReference type="GO" id="GO:0008270">
    <property type="term" value="F:zinc ion binding"/>
    <property type="evidence" value="ECO:0007669"/>
    <property type="project" value="UniProtKB-KW"/>
</dbReference>